<organism evidence="2 3">
    <name type="scientific">Vitrella brassicaformis (strain CCMP3155)</name>
    <dbReference type="NCBI Taxonomy" id="1169540"/>
    <lineage>
        <taxon>Eukaryota</taxon>
        <taxon>Sar</taxon>
        <taxon>Alveolata</taxon>
        <taxon>Colpodellida</taxon>
        <taxon>Vitrellaceae</taxon>
        <taxon>Vitrella</taxon>
    </lineage>
</organism>
<feature type="region of interest" description="Disordered" evidence="1">
    <location>
        <begin position="144"/>
        <end position="217"/>
    </location>
</feature>
<feature type="compositionally biased region" description="Pro residues" evidence="1">
    <location>
        <begin position="170"/>
        <end position="179"/>
    </location>
</feature>
<keyword evidence="3" id="KW-1185">Reference proteome</keyword>
<feature type="compositionally biased region" description="Low complexity" evidence="1">
    <location>
        <begin position="180"/>
        <end position="189"/>
    </location>
</feature>
<protein>
    <submittedName>
        <fullName evidence="2">Uncharacterized protein</fullName>
    </submittedName>
</protein>
<name>A0A0G4EQ06_VITBC</name>
<dbReference type="InParanoid" id="A0A0G4EQ06"/>
<feature type="region of interest" description="Disordered" evidence="1">
    <location>
        <begin position="235"/>
        <end position="277"/>
    </location>
</feature>
<dbReference type="EMBL" id="CDMY01000279">
    <property type="protein sequence ID" value="CEL99370.1"/>
    <property type="molecule type" value="Genomic_DNA"/>
</dbReference>
<dbReference type="Proteomes" id="UP000041254">
    <property type="component" value="Unassembled WGS sequence"/>
</dbReference>
<dbReference type="PhylomeDB" id="A0A0G4EQ06"/>
<gene>
    <name evidence="2" type="ORF">Vbra_2991</name>
</gene>
<evidence type="ECO:0000256" key="1">
    <source>
        <dbReference type="SAM" id="MobiDB-lite"/>
    </source>
</evidence>
<sequence length="277" mass="30650">MTVSRDYFPMRVLALHYVLMCISAGAWDEVMSMARALHRTVSREMLRTLSHIASPLPLFWSASIRRVCRPTTCVPSTTWETLVRIARGLDWLFYIRDVPDLLRVTPMLPLEVQQAFKSALQDAVTSRMSIPQPAAPTQQPIAAAYGQPYGQPMGPPPQPLGPGQGARPQAPQPLGPQPRGPAQQPRGPALGQPMGSAFGHAVGGQPRGPAQQMVHSQAPNANFAALCDVLIQHAQKKEADRQRLKTENDRLRQEIEVLKNQERRGTKRPRDDEGQVE</sequence>
<dbReference type="VEuPathDB" id="CryptoDB:Vbra_2991"/>
<accession>A0A0G4EQ06</accession>
<proteinExistence type="predicted"/>
<evidence type="ECO:0000313" key="3">
    <source>
        <dbReference type="Proteomes" id="UP000041254"/>
    </source>
</evidence>
<evidence type="ECO:0000313" key="2">
    <source>
        <dbReference type="EMBL" id="CEL99370.1"/>
    </source>
</evidence>
<dbReference type="AlphaFoldDB" id="A0A0G4EQ06"/>
<reference evidence="2 3" key="1">
    <citation type="submission" date="2014-11" db="EMBL/GenBank/DDBJ databases">
        <authorList>
            <person name="Zhu J."/>
            <person name="Qi W."/>
            <person name="Song R."/>
        </authorList>
    </citation>
    <scope>NUCLEOTIDE SEQUENCE [LARGE SCALE GENOMIC DNA]</scope>
</reference>